<evidence type="ECO:0000313" key="2">
    <source>
        <dbReference type="Proteomes" id="UP001200537"/>
    </source>
</evidence>
<feature type="non-terminal residue" evidence="1">
    <location>
        <position position="70"/>
    </location>
</feature>
<protein>
    <submittedName>
        <fullName evidence="1">Fructosamine kinase</fullName>
    </submittedName>
</protein>
<proteinExistence type="predicted"/>
<dbReference type="GO" id="GO:0016301">
    <property type="term" value="F:kinase activity"/>
    <property type="evidence" value="ECO:0007669"/>
    <property type="project" value="UniProtKB-KW"/>
</dbReference>
<gene>
    <name evidence="1" type="ORF">L0M99_09785</name>
</gene>
<evidence type="ECO:0000313" key="1">
    <source>
        <dbReference type="EMBL" id="MCG4618767.1"/>
    </source>
</evidence>
<organism evidence="1 2">
    <name type="scientific">Varibaculum cambriense</name>
    <dbReference type="NCBI Taxonomy" id="184870"/>
    <lineage>
        <taxon>Bacteria</taxon>
        <taxon>Bacillati</taxon>
        <taxon>Actinomycetota</taxon>
        <taxon>Actinomycetes</taxon>
        <taxon>Actinomycetales</taxon>
        <taxon>Actinomycetaceae</taxon>
        <taxon>Varibaculum</taxon>
    </lineage>
</organism>
<dbReference type="Gene3D" id="1.20.1270.240">
    <property type="match status" value="1"/>
</dbReference>
<dbReference type="AlphaFoldDB" id="A0AAJ1BF17"/>
<dbReference type="Proteomes" id="UP001200537">
    <property type="component" value="Unassembled WGS sequence"/>
</dbReference>
<keyword evidence="1" id="KW-0418">Kinase</keyword>
<reference evidence="1" key="1">
    <citation type="submission" date="2022-01" db="EMBL/GenBank/DDBJ databases">
        <title>Collection of gut derived symbiotic bacterial strains cultured from healthy donors.</title>
        <authorList>
            <person name="Lin H."/>
            <person name="Kohout C."/>
            <person name="Waligurski E."/>
            <person name="Pamer E.G."/>
        </authorList>
    </citation>
    <scope>NUCLEOTIDE SEQUENCE</scope>
    <source>
        <strain evidence="1">DFI.7.46</strain>
    </source>
</reference>
<dbReference type="Gene3D" id="1.10.510.10">
    <property type="entry name" value="Transferase(Phosphotransferase) domain 1"/>
    <property type="match status" value="1"/>
</dbReference>
<sequence>PTIQAARDFGVALAHMHDAGAEHFGSAPTGYDGTCYFGPLQDPVPMDTGAWDDVATYLADGRLRPMVRLG</sequence>
<feature type="non-terminal residue" evidence="1">
    <location>
        <position position="1"/>
    </location>
</feature>
<dbReference type="EMBL" id="JAKNHJ010000068">
    <property type="protein sequence ID" value="MCG4618767.1"/>
    <property type="molecule type" value="Genomic_DNA"/>
</dbReference>
<accession>A0AAJ1BF17</accession>
<comment type="caution">
    <text evidence="1">The sequence shown here is derived from an EMBL/GenBank/DDBJ whole genome shotgun (WGS) entry which is preliminary data.</text>
</comment>
<keyword evidence="1" id="KW-0808">Transferase</keyword>
<name>A0AAJ1BF17_9ACTO</name>